<evidence type="ECO:0000259" key="3">
    <source>
        <dbReference type="PROSITE" id="PS51677"/>
    </source>
</evidence>
<keyword evidence="5" id="KW-1185">Reference proteome</keyword>
<dbReference type="PROSITE" id="PS51677">
    <property type="entry name" value="NODB"/>
    <property type="match status" value="1"/>
</dbReference>
<dbReference type="PANTHER" id="PTHR34216">
    <property type="match status" value="1"/>
</dbReference>
<sequence>MNAIPVFLYHAVSCDPPAWLAPYTVSPRTFVEHLDMIADNGLHLVPLRQLVAALHGGPELPPRCAVLTFDDGYADFASTVAPLLAARGLPATLYVTTNALTNPGTPSRRGPFPSVAMLSWAQVGELDAAGVEIGGHSRSHAQLDTLPRKAVREEVGGCKRELEDALGHSLTSFAYPHGYSSRRVRAMVGEAGWTSAAAIRASAFSSVRDDPLWFARLMVRADTGRERFTLWTRGEGAPVAPFAEGARTRGWRAYRRTREWAGRPYRALPA</sequence>
<dbReference type="GO" id="GO:0005576">
    <property type="term" value="C:extracellular region"/>
    <property type="evidence" value="ECO:0007669"/>
    <property type="project" value="UniProtKB-SubCell"/>
</dbReference>
<dbReference type="SUPFAM" id="SSF88713">
    <property type="entry name" value="Glycoside hydrolase/deacetylase"/>
    <property type="match status" value="1"/>
</dbReference>
<dbReference type="Proteomes" id="UP001108029">
    <property type="component" value="Unassembled WGS sequence"/>
</dbReference>
<dbReference type="GO" id="GO:0016810">
    <property type="term" value="F:hydrolase activity, acting on carbon-nitrogen (but not peptide) bonds"/>
    <property type="evidence" value="ECO:0007669"/>
    <property type="project" value="InterPro"/>
</dbReference>
<dbReference type="RefSeq" id="WP_232652034.1">
    <property type="nucleotide sequence ID" value="NZ_JAJSBI010000018.1"/>
</dbReference>
<dbReference type="Pfam" id="PF01522">
    <property type="entry name" value="Polysacc_deac_1"/>
    <property type="match status" value="1"/>
</dbReference>
<evidence type="ECO:0000256" key="2">
    <source>
        <dbReference type="ARBA" id="ARBA00022729"/>
    </source>
</evidence>
<keyword evidence="2" id="KW-0732">Signal</keyword>
<gene>
    <name evidence="4" type="ORF">LJ657_30325</name>
</gene>
<dbReference type="AlphaFoldDB" id="A0A9Q3ZCX9"/>
<dbReference type="PANTHER" id="PTHR34216:SF3">
    <property type="entry name" value="POLY-BETA-1,6-N-ACETYL-D-GLUCOSAMINE N-DEACETYLASE"/>
    <property type="match status" value="1"/>
</dbReference>
<evidence type="ECO:0000313" key="4">
    <source>
        <dbReference type="EMBL" id="MCD9877845.1"/>
    </source>
</evidence>
<comment type="subcellular location">
    <subcellularLocation>
        <location evidence="1">Secreted</location>
    </subcellularLocation>
</comment>
<feature type="domain" description="NodB homology" evidence="3">
    <location>
        <begin position="63"/>
        <end position="270"/>
    </location>
</feature>
<proteinExistence type="predicted"/>
<organism evidence="4 5">
    <name type="scientific">Streptomyces guryensis</name>
    <dbReference type="NCBI Taxonomy" id="2886947"/>
    <lineage>
        <taxon>Bacteria</taxon>
        <taxon>Bacillati</taxon>
        <taxon>Actinomycetota</taxon>
        <taxon>Actinomycetes</taxon>
        <taxon>Kitasatosporales</taxon>
        <taxon>Streptomycetaceae</taxon>
        <taxon>Streptomyces</taxon>
    </lineage>
</organism>
<dbReference type="InterPro" id="IPR002509">
    <property type="entry name" value="NODB_dom"/>
</dbReference>
<dbReference type="GO" id="GO:0005975">
    <property type="term" value="P:carbohydrate metabolic process"/>
    <property type="evidence" value="ECO:0007669"/>
    <property type="project" value="InterPro"/>
</dbReference>
<protein>
    <submittedName>
        <fullName evidence="4">Polysaccharide deacetylase family protein</fullName>
    </submittedName>
</protein>
<evidence type="ECO:0000256" key="1">
    <source>
        <dbReference type="ARBA" id="ARBA00004613"/>
    </source>
</evidence>
<dbReference type="Gene3D" id="3.20.20.370">
    <property type="entry name" value="Glycoside hydrolase/deacetylase"/>
    <property type="match status" value="1"/>
</dbReference>
<evidence type="ECO:0000313" key="5">
    <source>
        <dbReference type="Proteomes" id="UP001108029"/>
    </source>
</evidence>
<dbReference type="InterPro" id="IPR011330">
    <property type="entry name" value="Glyco_hydro/deAcase_b/a-brl"/>
</dbReference>
<accession>A0A9Q3ZCX9</accession>
<reference evidence="4" key="1">
    <citation type="submission" date="2021-12" db="EMBL/GenBank/DDBJ databases">
        <authorList>
            <person name="Lee J.-H."/>
            <person name="Kim S.-B."/>
        </authorList>
    </citation>
    <scope>NUCLEOTIDE SEQUENCE</scope>
    <source>
        <strain evidence="4">NR30</strain>
    </source>
</reference>
<comment type="caution">
    <text evidence="4">The sequence shown here is derived from an EMBL/GenBank/DDBJ whole genome shotgun (WGS) entry which is preliminary data.</text>
</comment>
<dbReference type="InterPro" id="IPR051398">
    <property type="entry name" value="Polysacch_Deacetylase"/>
</dbReference>
<dbReference type="EMBL" id="JAJSBI010000018">
    <property type="protein sequence ID" value="MCD9877845.1"/>
    <property type="molecule type" value="Genomic_DNA"/>
</dbReference>
<dbReference type="CDD" id="cd10918">
    <property type="entry name" value="CE4_NodB_like_5s_6s"/>
    <property type="match status" value="1"/>
</dbReference>
<name>A0A9Q3ZCX9_9ACTN</name>